<dbReference type="EMBL" id="JAPDDS010000004">
    <property type="protein sequence ID" value="MCW1884688.1"/>
    <property type="molecule type" value="Genomic_DNA"/>
</dbReference>
<gene>
    <name evidence="1" type="ORF">OKA04_08100</name>
</gene>
<dbReference type="Proteomes" id="UP001207930">
    <property type="component" value="Unassembled WGS sequence"/>
</dbReference>
<keyword evidence="2" id="KW-1185">Reference proteome</keyword>
<sequence length="149" mass="16273">MKYLWIPLALGMCTALTQCEQAEKVTEKVASKGDMTFAKNTFEALARGDAEARNNIDWDTFQVMGQNVGAGYVQIPSETEKVNFQQAFVTQFASSFRAAGGTPEFANWRVSHHDDLKTEVAADSGGGTVTITVTERDGKERVSGIGFIR</sequence>
<accession>A0ABT3FM98</accession>
<comment type="caution">
    <text evidence="1">The sequence shown here is derived from an EMBL/GenBank/DDBJ whole genome shotgun (WGS) entry which is preliminary data.</text>
</comment>
<dbReference type="RefSeq" id="WP_264500648.1">
    <property type="nucleotide sequence ID" value="NZ_JAPDDS010000004.1"/>
</dbReference>
<evidence type="ECO:0000313" key="2">
    <source>
        <dbReference type="Proteomes" id="UP001207930"/>
    </source>
</evidence>
<organism evidence="1 2">
    <name type="scientific">Luteolibacter flavescens</name>
    <dbReference type="NCBI Taxonomy" id="1859460"/>
    <lineage>
        <taxon>Bacteria</taxon>
        <taxon>Pseudomonadati</taxon>
        <taxon>Verrucomicrobiota</taxon>
        <taxon>Verrucomicrobiia</taxon>
        <taxon>Verrucomicrobiales</taxon>
        <taxon>Verrucomicrobiaceae</taxon>
        <taxon>Luteolibacter</taxon>
    </lineage>
</organism>
<name>A0ABT3FM98_9BACT</name>
<reference evidence="1 2" key="1">
    <citation type="submission" date="2022-10" db="EMBL/GenBank/DDBJ databases">
        <title>Luteolibacter flavescens strain MCCC 1K03193, whole genome shotgun sequencing project.</title>
        <authorList>
            <person name="Zhao G."/>
            <person name="Shen L."/>
        </authorList>
    </citation>
    <scope>NUCLEOTIDE SEQUENCE [LARGE SCALE GENOMIC DNA]</scope>
    <source>
        <strain evidence="1 2">MCCC 1K03193</strain>
    </source>
</reference>
<protein>
    <submittedName>
        <fullName evidence="1">Uncharacterized protein</fullName>
    </submittedName>
</protein>
<proteinExistence type="predicted"/>
<evidence type="ECO:0000313" key="1">
    <source>
        <dbReference type="EMBL" id="MCW1884688.1"/>
    </source>
</evidence>